<keyword evidence="3" id="KW-0813">Transport</keyword>
<feature type="chain" id="PRO_5030024195" evidence="8">
    <location>
        <begin position="26"/>
        <end position="178"/>
    </location>
</feature>
<evidence type="ECO:0000256" key="3">
    <source>
        <dbReference type="ARBA" id="ARBA00022448"/>
    </source>
</evidence>
<keyword evidence="8" id="KW-0732">Signal</keyword>
<proteinExistence type="inferred from homology"/>
<evidence type="ECO:0000256" key="2">
    <source>
        <dbReference type="ARBA" id="ARBA00008098"/>
    </source>
</evidence>
<keyword evidence="5" id="KW-0716">Sensory transduction</keyword>
<feature type="signal peptide" evidence="8">
    <location>
        <begin position="1"/>
        <end position="25"/>
    </location>
</feature>
<comment type="subcellular location">
    <subcellularLocation>
        <location evidence="1">Secreted</location>
    </subcellularLocation>
</comment>
<dbReference type="Pfam" id="PF01395">
    <property type="entry name" value="PBP_GOBP"/>
    <property type="match status" value="1"/>
</dbReference>
<dbReference type="InterPro" id="IPR006170">
    <property type="entry name" value="PBP/GOBP"/>
</dbReference>
<dbReference type="AlphaFoldDB" id="A0A182REU3"/>
<protein>
    <submittedName>
        <fullName evidence="9">Uncharacterized protein</fullName>
    </submittedName>
</protein>
<evidence type="ECO:0000313" key="9">
    <source>
        <dbReference type="EnsemblMetazoa" id="AFUN004721-PA"/>
    </source>
</evidence>
<evidence type="ECO:0000256" key="4">
    <source>
        <dbReference type="ARBA" id="ARBA00022525"/>
    </source>
</evidence>
<keyword evidence="7" id="KW-1015">Disulfide bond</keyword>
<evidence type="ECO:0000256" key="8">
    <source>
        <dbReference type="SAM" id="SignalP"/>
    </source>
</evidence>
<dbReference type="Gene3D" id="1.10.238.270">
    <property type="match status" value="1"/>
</dbReference>
<evidence type="ECO:0000256" key="5">
    <source>
        <dbReference type="ARBA" id="ARBA00022606"/>
    </source>
</evidence>
<reference evidence="9" key="1">
    <citation type="submission" date="2020-05" db="UniProtKB">
        <authorList>
            <consortium name="EnsemblMetazoa"/>
        </authorList>
    </citation>
    <scope>IDENTIFICATION</scope>
    <source>
        <strain evidence="9">FUMOZ</strain>
    </source>
</reference>
<dbReference type="SUPFAM" id="SSF47565">
    <property type="entry name" value="Insect pheromone/odorant-binding proteins"/>
    <property type="match status" value="1"/>
</dbReference>
<dbReference type="InterPro" id="IPR052295">
    <property type="entry name" value="Odorant-binding_protein"/>
</dbReference>
<dbReference type="VEuPathDB" id="VectorBase:AFUN2_005105"/>
<dbReference type="EnsemblMetazoa" id="AFUN004721-RA">
    <property type="protein sequence ID" value="AFUN004721-PA"/>
    <property type="gene ID" value="AFUN004721"/>
</dbReference>
<dbReference type="InterPro" id="IPR036728">
    <property type="entry name" value="PBP_GOBP_sf"/>
</dbReference>
<dbReference type="GO" id="GO:0007608">
    <property type="term" value="P:sensory perception of smell"/>
    <property type="evidence" value="ECO:0007669"/>
    <property type="project" value="UniProtKB-KW"/>
</dbReference>
<evidence type="ECO:0000256" key="1">
    <source>
        <dbReference type="ARBA" id="ARBA00004613"/>
    </source>
</evidence>
<name>A0A182REU3_ANOFN</name>
<organism evidence="9">
    <name type="scientific">Anopheles funestus</name>
    <name type="common">African malaria mosquito</name>
    <dbReference type="NCBI Taxonomy" id="62324"/>
    <lineage>
        <taxon>Eukaryota</taxon>
        <taxon>Metazoa</taxon>
        <taxon>Ecdysozoa</taxon>
        <taxon>Arthropoda</taxon>
        <taxon>Hexapoda</taxon>
        <taxon>Insecta</taxon>
        <taxon>Pterygota</taxon>
        <taxon>Neoptera</taxon>
        <taxon>Endopterygota</taxon>
        <taxon>Diptera</taxon>
        <taxon>Nematocera</taxon>
        <taxon>Culicoidea</taxon>
        <taxon>Culicidae</taxon>
        <taxon>Anophelinae</taxon>
        <taxon>Anopheles</taxon>
    </lineage>
</organism>
<dbReference type="VEuPathDB" id="VectorBase:AFUN004721"/>
<keyword evidence="6" id="KW-0552">Olfaction</keyword>
<evidence type="ECO:0000256" key="6">
    <source>
        <dbReference type="ARBA" id="ARBA00022725"/>
    </source>
</evidence>
<dbReference type="GO" id="GO:0005549">
    <property type="term" value="F:odorant binding"/>
    <property type="evidence" value="ECO:0007669"/>
    <property type="project" value="InterPro"/>
</dbReference>
<dbReference type="PANTHER" id="PTHR21066:SF3">
    <property type="entry name" value="IP02236P"/>
    <property type="match status" value="1"/>
</dbReference>
<dbReference type="PANTHER" id="PTHR21066">
    <property type="entry name" value="ODORANT-BINDING PROTEIN 59A-RELATED"/>
    <property type="match status" value="1"/>
</dbReference>
<evidence type="ECO:0000256" key="7">
    <source>
        <dbReference type="ARBA" id="ARBA00023157"/>
    </source>
</evidence>
<accession>A0A182REU3</accession>
<keyword evidence="4" id="KW-0964">Secreted</keyword>
<sequence length="178" mass="20523">MHKHFILLLISFLLVFYHQTLDTNANECIDMKVHGREVIGCCRYEPFCNEDADESCNRELNHQMPKNSPNFTVCFIDCTYRHMGFLTENNEIDVKKYVAFLVGYDKDYELVAANAIVKCAEIQNEIRQDVAGIVSKCSAFALLFHVCVTQLTLRHCPADRQTDSEICDDVRRYVPLCN</sequence>
<dbReference type="GO" id="GO:0005576">
    <property type="term" value="C:extracellular region"/>
    <property type="evidence" value="ECO:0007669"/>
    <property type="project" value="UniProtKB-SubCell"/>
</dbReference>
<comment type="similarity">
    <text evidence="2">Belongs to the PBP/GOBP family.</text>
</comment>